<dbReference type="RefSeq" id="WP_184528165.1">
    <property type="nucleotide sequence ID" value="NZ_JACHGK010000013.1"/>
</dbReference>
<evidence type="ECO:0000313" key="2">
    <source>
        <dbReference type="EMBL" id="MBB6446828.1"/>
    </source>
</evidence>
<accession>A0A7X0HU13</accession>
<dbReference type="InterPro" id="IPR052734">
    <property type="entry name" value="Nod_factor_acetyltransferase"/>
</dbReference>
<evidence type="ECO:0000256" key="1">
    <source>
        <dbReference type="SAM" id="Phobius"/>
    </source>
</evidence>
<organism evidence="2 3">
    <name type="scientific">Bacillus benzoevorans</name>
    <dbReference type="NCBI Taxonomy" id="1456"/>
    <lineage>
        <taxon>Bacteria</taxon>
        <taxon>Bacillati</taxon>
        <taxon>Bacillota</taxon>
        <taxon>Bacilli</taxon>
        <taxon>Bacillales</taxon>
        <taxon>Bacillaceae</taxon>
        <taxon>Bacillus</taxon>
    </lineage>
</organism>
<sequence>MKSDLTLAFLQRLLVYLVGILMLYSFFALIPKKNYWFTMLGKYTLYVYLLHGFVVKLFRDSPLEPLISEYQLYWVLAPATFLVVYILSTKTVRTATGLFVEMKMPKLPKFLKVAPKVTVTPRNLSNERS</sequence>
<feature type="transmembrane region" description="Helical" evidence="1">
    <location>
        <begin position="43"/>
        <end position="59"/>
    </location>
</feature>
<feature type="transmembrane region" description="Helical" evidence="1">
    <location>
        <begin position="71"/>
        <end position="88"/>
    </location>
</feature>
<dbReference type="EMBL" id="JACHGK010000013">
    <property type="protein sequence ID" value="MBB6446828.1"/>
    <property type="molecule type" value="Genomic_DNA"/>
</dbReference>
<feature type="transmembrane region" description="Helical" evidence="1">
    <location>
        <begin position="13"/>
        <end position="31"/>
    </location>
</feature>
<dbReference type="Proteomes" id="UP000531594">
    <property type="component" value="Unassembled WGS sequence"/>
</dbReference>
<keyword evidence="1" id="KW-1133">Transmembrane helix</keyword>
<comment type="caution">
    <text evidence="2">The sequence shown here is derived from an EMBL/GenBank/DDBJ whole genome shotgun (WGS) entry which is preliminary data.</text>
</comment>
<dbReference type="PANTHER" id="PTHR37312">
    <property type="entry name" value="MEMBRANE-BOUND ACYLTRANSFERASE YKRP-RELATED"/>
    <property type="match status" value="1"/>
</dbReference>
<keyword evidence="1" id="KW-0472">Membrane</keyword>
<evidence type="ECO:0000313" key="3">
    <source>
        <dbReference type="Proteomes" id="UP000531594"/>
    </source>
</evidence>
<protein>
    <submittedName>
        <fullName evidence="2">Fucose 4-O-acetylase-like acetyltransferase</fullName>
    </submittedName>
</protein>
<proteinExistence type="predicted"/>
<keyword evidence="1" id="KW-0812">Transmembrane</keyword>
<dbReference type="AlphaFoldDB" id="A0A7X0HU13"/>
<dbReference type="PANTHER" id="PTHR37312:SF1">
    <property type="entry name" value="MEMBRANE-BOUND ACYLTRANSFERASE YKRP-RELATED"/>
    <property type="match status" value="1"/>
</dbReference>
<reference evidence="2 3" key="1">
    <citation type="submission" date="2020-08" db="EMBL/GenBank/DDBJ databases">
        <title>Genomic Encyclopedia of Type Strains, Phase IV (KMG-IV): sequencing the most valuable type-strain genomes for metagenomic binning, comparative biology and taxonomic classification.</title>
        <authorList>
            <person name="Goeker M."/>
        </authorList>
    </citation>
    <scope>NUCLEOTIDE SEQUENCE [LARGE SCALE GENOMIC DNA]</scope>
    <source>
        <strain evidence="2 3">DSM 5391</strain>
    </source>
</reference>
<keyword evidence="2" id="KW-0808">Transferase</keyword>
<keyword evidence="3" id="KW-1185">Reference proteome</keyword>
<name>A0A7X0HU13_9BACI</name>
<dbReference type="GO" id="GO:0016740">
    <property type="term" value="F:transferase activity"/>
    <property type="evidence" value="ECO:0007669"/>
    <property type="project" value="UniProtKB-KW"/>
</dbReference>
<gene>
    <name evidence="2" type="ORF">HNR53_003492</name>
</gene>